<protein>
    <submittedName>
        <fullName evidence="1">Uncharacterized protein</fullName>
    </submittedName>
</protein>
<gene>
    <name evidence="1" type="ORF">OPKNFCMD_1841</name>
</gene>
<sequence>MPDDLNEEPYGIVDAAADVPDDLKRQFWGRIRDTLRDVFHHPQAQEVADAFRARLRKAGTETELHAYHLDPLQVAADLAGDRLAPVTPGQRAAYAALVRDRVGLADVPDAASLQRAVPDDVLPRPS</sequence>
<dbReference type="RefSeq" id="WP_128564484.1">
    <property type="nucleotide sequence ID" value="NZ_BPQH01000005.1"/>
</dbReference>
<proteinExistence type="predicted"/>
<comment type="caution">
    <text evidence="1">The sequence shown here is derived from an EMBL/GenBank/DDBJ whole genome shotgun (WGS) entry which is preliminary data.</text>
</comment>
<keyword evidence="2" id="KW-1185">Reference proteome</keyword>
<reference evidence="1" key="2">
    <citation type="submission" date="2021-08" db="EMBL/GenBank/DDBJ databases">
        <authorList>
            <person name="Tani A."/>
            <person name="Ola A."/>
            <person name="Ogura Y."/>
            <person name="Katsura K."/>
            <person name="Hayashi T."/>
        </authorList>
    </citation>
    <scope>NUCLEOTIDE SEQUENCE</scope>
    <source>
        <strain evidence="1">KCTC 52305</strain>
    </source>
</reference>
<reference evidence="1" key="1">
    <citation type="journal article" date="2021" name="Front. Microbiol.">
        <title>Comprehensive Comparative Genomics and Phenotyping of Methylobacterium Species.</title>
        <authorList>
            <person name="Alessa O."/>
            <person name="Ogura Y."/>
            <person name="Fujitani Y."/>
            <person name="Takami H."/>
            <person name="Hayashi T."/>
            <person name="Sahin N."/>
            <person name="Tani A."/>
        </authorList>
    </citation>
    <scope>NUCLEOTIDE SEQUENCE</scope>
    <source>
        <strain evidence="1">KCTC 52305</strain>
    </source>
</reference>
<name>A0ABQ4QUV6_9HYPH</name>
<organism evidence="1 2">
    <name type="scientific">Methylobacterium crusticola</name>
    <dbReference type="NCBI Taxonomy" id="1697972"/>
    <lineage>
        <taxon>Bacteria</taxon>
        <taxon>Pseudomonadati</taxon>
        <taxon>Pseudomonadota</taxon>
        <taxon>Alphaproteobacteria</taxon>
        <taxon>Hyphomicrobiales</taxon>
        <taxon>Methylobacteriaceae</taxon>
        <taxon>Methylobacterium</taxon>
    </lineage>
</organism>
<evidence type="ECO:0000313" key="1">
    <source>
        <dbReference type="EMBL" id="GJD49111.1"/>
    </source>
</evidence>
<dbReference type="EMBL" id="BPQH01000005">
    <property type="protein sequence ID" value="GJD49111.1"/>
    <property type="molecule type" value="Genomic_DNA"/>
</dbReference>
<dbReference type="Proteomes" id="UP001055167">
    <property type="component" value="Unassembled WGS sequence"/>
</dbReference>
<evidence type="ECO:0000313" key="2">
    <source>
        <dbReference type="Proteomes" id="UP001055167"/>
    </source>
</evidence>
<accession>A0ABQ4QUV6</accession>